<dbReference type="RefSeq" id="WP_264715508.1">
    <property type="nucleotide sequence ID" value="NZ_JAPDNT010000022.1"/>
</dbReference>
<dbReference type="InterPro" id="IPR005656">
    <property type="entry name" value="MmgE_PrpD"/>
</dbReference>
<evidence type="ECO:0000313" key="4">
    <source>
        <dbReference type="EMBL" id="MCW3476685.1"/>
    </source>
</evidence>
<proteinExistence type="inferred from homology"/>
<reference evidence="4" key="1">
    <citation type="submission" date="2022-09" db="EMBL/GenBank/DDBJ databases">
        <title>Rhodovastum sp. nov. RN2-1 isolated from soil in Seongnam, South Korea.</title>
        <authorList>
            <person name="Le N.T."/>
        </authorList>
    </citation>
    <scope>NUCLEOTIDE SEQUENCE</scope>
    <source>
        <strain evidence="4">RN2-1</strain>
    </source>
</reference>
<evidence type="ECO:0000313" key="5">
    <source>
        <dbReference type="Proteomes" id="UP001165679"/>
    </source>
</evidence>
<evidence type="ECO:0000259" key="3">
    <source>
        <dbReference type="Pfam" id="PF19305"/>
    </source>
</evidence>
<dbReference type="InterPro" id="IPR036148">
    <property type="entry name" value="MmgE/PrpD_sf"/>
</dbReference>
<keyword evidence="5" id="KW-1185">Reference proteome</keyword>
<dbReference type="Gene3D" id="1.10.4100.10">
    <property type="entry name" value="2-methylcitrate dehydratase PrpD"/>
    <property type="match status" value="1"/>
</dbReference>
<reference evidence="4" key="2">
    <citation type="submission" date="2022-10" db="EMBL/GenBank/DDBJ databases">
        <authorList>
            <person name="Trinh H.N."/>
        </authorList>
    </citation>
    <scope>NUCLEOTIDE SEQUENCE</scope>
    <source>
        <strain evidence="4">RN2-1</strain>
    </source>
</reference>
<dbReference type="Pfam" id="PF03972">
    <property type="entry name" value="MmgE_PrpD_N"/>
    <property type="match status" value="1"/>
</dbReference>
<dbReference type="PANTHER" id="PTHR16943:SF8">
    <property type="entry name" value="2-METHYLCITRATE DEHYDRATASE"/>
    <property type="match status" value="1"/>
</dbReference>
<dbReference type="Gene3D" id="3.30.1330.120">
    <property type="entry name" value="2-methylcitrate dehydratase PrpD"/>
    <property type="match status" value="1"/>
</dbReference>
<dbReference type="PANTHER" id="PTHR16943">
    <property type="entry name" value="2-METHYLCITRATE DEHYDRATASE-RELATED"/>
    <property type="match status" value="1"/>
</dbReference>
<dbReference type="InterPro" id="IPR042188">
    <property type="entry name" value="MmgE/PrpD_sf_2"/>
</dbReference>
<dbReference type="InterPro" id="IPR042183">
    <property type="entry name" value="MmgE/PrpD_sf_1"/>
</dbReference>
<dbReference type="InterPro" id="IPR045337">
    <property type="entry name" value="MmgE_PrpD_C"/>
</dbReference>
<dbReference type="InterPro" id="IPR045336">
    <property type="entry name" value="MmgE_PrpD_N"/>
</dbReference>
<comment type="similarity">
    <text evidence="1">Belongs to the PrpD family.</text>
</comment>
<dbReference type="GO" id="GO:0016829">
    <property type="term" value="F:lyase activity"/>
    <property type="evidence" value="ECO:0007669"/>
    <property type="project" value="InterPro"/>
</dbReference>
<name>A0AA41YPV1_9PROT</name>
<dbReference type="Pfam" id="PF19305">
    <property type="entry name" value="MmgE_PrpD_C"/>
    <property type="match status" value="1"/>
</dbReference>
<gene>
    <name evidence="4" type="ORF">OL599_19145</name>
</gene>
<dbReference type="SUPFAM" id="SSF103378">
    <property type="entry name" value="2-methylcitrate dehydratase PrpD"/>
    <property type="match status" value="1"/>
</dbReference>
<comment type="caution">
    <text evidence="4">The sequence shown here is derived from an EMBL/GenBank/DDBJ whole genome shotgun (WGS) entry which is preliminary data.</text>
</comment>
<sequence>MATIAETLAEYAAAERTAKLSDEVRHHAKRALIDWFAALLPGALLPPATLLAEGLADELGHGGAIVYGSFRPASLRAAALINAAASHTIEFDDIFRDAVYHPGCPTIGAALAAAQARGADGETLLRAIVIGYEVSTRIGVAVQPSHYRFWHTTGTIGTFGAAAGVATVLKLDAGRTAHALATAGTFAAALQQAFRSDAMSKPLHAGHAADAGAMAALAAGRGVTGALDVLEGAAGFGAAMSVDPDWSRATEALGRRYNITAMTFKNHGCCGHSFAAIDAALALKAAHGIAHRDIARITVGGYRATVDVTGRKSVATPFEGRFSTPFTVATALVHGSVRLAAFAPERLRDPEVQALMQRVDVVVDAQCEADFPGRRSAVVEIELNDGRRLRHYQPTRKGDPDAPLSDAELTGKFYELAGPAIGQEAAERLLAALWALDRRTDVRFAATGLGRAAE</sequence>
<dbReference type="EMBL" id="JAPDNT010000022">
    <property type="protein sequence ID" value="MCW3476685.1"/>
    <property type="molecule type" value="Genomic_DNA"/>
</dbReference>
<protein>
    <submittedName>
        <fullName evidence="4">MmgE/PrpD family protein</fullName>
    </submittedName>
</protein>
<evidence type="ECO:0000259" key="2">
    <source>
        <dbReference type="Pfam" id="PF03972"/>
    </source>
</evidence>
<organism evidence="4 5">
    <name type="scientific">Limobrevibacterium gyesilva</name>
    <dbReference type="NCBI Taxonomy" id="2991712"/>
    <lineage>
        <taxon>Bacteria</taxon>
        <taxon>Pseudomonadati</taxon>
        <taxon>Pseudomonadota</taxon>
        <taxon>Alphaproteobacteria</taxon>
        <taxon>Acetobacterales</taxon>
        <taxon>Acetobacteraceae</taxon>
        <taxon>Limobrevibacterium</taxon>
    </lineage>
</organism>
<feature type="domain" description="MmgE/PrpD N-terminal" evidence="2">
    <location>
        <begin position="6"/>
        <end position="247"/>
    </location>
</feature>
<accession>A0AA41YPV1</accession>
<feature type="domain" description="MmgE/PrpD C-terminal" evidence="3">
    <location>
        <begin position="267"/>
        <end position="435"/>
    </location>
</feature>
<dbReference type="AlphaFoldDB" id="A0AA41YPV1"/>
<dbReference type="Proteomes" id="UP001165679">
    <property type="component" value="Unassembled WGS sequence"/>
</dbReference>
<evidence type="ECO:0000256" key="1">
    <source>
        <dbReference type="ARBA" id="ARBA00006174"/>
    </source>
</evidence>